<sequence length="245" mass="26398">MLTISNRRIGAITLDVTTSEEHESTLRITDNPIESGAVISDHAVVEPKQINIEGIVVDYEPSNGFASSQSNLAVRGTPDFVDNISFNGLLNKAFTAITQFKMTNIANTWNYTKADNIRPLGNQNNSSGYDLSTSNNARISTIQQELERIQGSGETIEINTGTKLYKNMLLPLVSVTQTLDGSATVRVNAREIIIVETQSISGLSGLLQSGRTAIQTAAKVVKGEVNTQDAPNKESLIKTALGFGL</sequence>
<evidence type="ECO:0000313" key="3">
    <source>
        <dbReference type="Proteomes" id="UP000595278"/>
    </source>
</evidence>
<dbReference type="EMBL" id="CP067393">
    <property type="protein sequence ID" value="QQP86947.1"/>
    <property type="molecule type" value="Genomic_DNA"/>
</dbReference>
<dbReference type="Pfam" id="PF21821">
    <property type="entry name" value="Dit_like"/>
    <property type="match status" value="1"/>
</dbReference>
<dbReference type="AlphaFoldDB" id="A0A974RY88"/>
<gene>
    <name evidence="2" type="ORF">JHT90_06795</name>
</gene>
<proteinExistence type="predicted"/>
<accession>A0A974RY88</accession>
<keyword evidence="3" id="KW-1185">Reference proteome</keyword>
<evidence type="ECO:0000259" key="1">
    <source>
        <dbReference type="Pfam" id="PF21821"/>
    </source>
</evidence>
<dbReference type="InterPro" id="IPR048494">
    <property type="entry name" value="Dit-like_N"/>
</dbReference>
<feature type="domain" description="Dit-like phage tail protein N-terminal" evidence="1">
    <location>
        <begin position="14"/>
        <end position="201"/>
    </location>
</feature>
<evidence type="ECO:0000313" key="2">
    <source>
        <dbReference type="EMBL" id="QQP86947.1"/>
    </source>
</evidence>
<dbReference type="Proteomes" id="UP000595278">
    <property type="component" value="Chromosome"/>
</dbReference>
<reference evidence="2 3" key="1">
    <citation type="submission" date="2021-01" db="EMBL/GenBank/DDBJ databases">
        <title>Entomomonas sp. F2A isolated from a house cricket (Acheta domesticus).</title>
        <authorList>
            <person name="Spergser J."/>
            <person name="Busse H.-J."/>
        </authorList>
    </citation>
    <scope>NUCLEOTIDE SEQUENCE [LARGE SCALE GENOMIC DNA]</scope>
    <source>
        <strain evidence="2 3">F2A</strain>
    </source>
</reference>
<name>A0A974RY88_9GAMM</name>
<dbReference type="RefSeq" id="WP_201095458.1">
    <property type="nucleotide sequence ID" value="NZ_CP067393.1"/>
</dbReference>
<dbReference type="KEGG" id="eaz:JHT90_06795"/>
<protein>
    <recommendedName>
        <fullName evidence="1">Dit-like phage tail protein N-terminal domain-containing protein</fullName>
    </recommendedName>
</protein>
<organism evidence="2 3">
    <name type="scientific">Entomomonas asaccharolytica</name>
    <dbReference type="NCBI Taxonomy" id="2785331"/>
    <lineage>
        <taxon>Bacteria</taxon>
        <taxon>Pseudomonadati</taxon>
        <taxon>Pseudomonadota</taxon>
        <taxon>Gammaproteobacteria</taxon>
        <taxon>Pseudomonadales</taxon>
        <taxon>Pseudomonadaceae</taxon>
        <taxon>Entomomonas</taxon>
    </lineage>
</organism>